<protein>
    <recommendedName>
        <fullName evidence="4 10">Pectinesterase</fullName>
        <ecNumber evidence="4 10">3.1.1.11</ecNumber>
    </recommendedName>
</protein>
<evidence type="ECO:0000256" key="8">
    <source>
        <dbReference type="ARBA" id="ARBA00047928"/>
    </source>
</evidence>
<dbReference type="InterPro" id="IPR011050">
    <property type="entry name" value="Pectin_lyase_fold/virulence"/>
</dbReference>
<evidence type="ECO:0000256" key="7">
    <source>
        <dbReference type="ARBA" id="ARBA00023085"/>
    </source>
</evidence>
<dbReference type="PANTHER" id="PTHR31321">
    <property type="entry name" value="ACYL-COA THIOESTER HYDROLASE YBHC-RELATED"/>
    <property type="match status" value="1"/>
</dbReference>
<name>A0AAQ3MW43_VIGMU</name>
<feature type="active site" evidence="9">
    <location>
        <position position="195"/>
    </location>
</feature>
<evidence type="ECO:0000313" key="13">
    <source>
        <dbReference type="Proteomes" id="UP001374535"/>
    </source>
</evidence>
<reference evidence="12 13" key="1">
    <citation type="journal article" date="2023" name="Life. Sci Alliance">
        <title>Evolutionary insights into 3D genome organization and epigenetic landscape of Vigna mungo.</title>
        <authorList>
            <person name="Junaid A."/>
            <person name="Singh B."/>
            <person name="Bhatia S."/>
        </authorList>
    </citation>
    <scope>NUCLEOTIDE SEQUENCE [LARGE SCALE GENOMIC DNA]</scope>
    <source>
        <strain evidence="12">Urdbean</strain>
    </source>
</reference>
<dbReference type="GO" id="GO:0030599">
    <property type="term" value="F:pectinesterase activity"/>
    <property type="evidence" value="ECO:0007669"/>
    <property type="project" value="UniProtKB-UniRule"/>
</dbReference>
<dbReference type="InterPro" id="IPR012334">
    <property type="entry name" value="Pectin_lyas_fold"/>
</dbReference>
<dbReference type="GO" id="GO:0045490">
    <property type="term" value="P:pectin catabolic process"/>
    <property type="evidence" value="ECO:0007669"/>
    <property type="project" value="UniProtKB-UniRule"/>
</dbReference>
<proteinExistence type="inferred from homology"/>
<dbReference type="EMBL" id="CP144692">
    <property type="protein sequence ID" value="WVY97769.1"/>
    <property type="molecule type" value="Genomic_DNA"/>
</dbReference>
<gene>
    <name evidence="12" type="ORF">V8G54_029920</name>
</gene>
<organism evidence="12 13">
    <name type="scientific">Vigna mungo</name>
    <name type="common">Black gram</name>
    <name type="synonym">Phaseolus mungo</name>
    <dbReference type="NCBI Taxonomy" id="3915"/>
    <lineage>
        <taxon>Eukaryota</taxon>
        <taxon>Viridiplantae</taxon>
        <taxon>Streptophyta</taxon>
        <taxon>Embryophyta</taxon>
        <taxon>Tracheophyta</taxon>
        <taxon>Spermatophyta</taxon>
        <taxon>Magnoliopsida</taxon>
        <taxon>eudicotyledons</taxon>
        <taxon>Gunneridae</taxon>
        <taxon>Pentapetalae</taxon>
        <taxon>rosids</taxon>
        <taxon>fabids</taxon>
        <taxon>Fabales</taxon>
        <taxon>Fabaceae</taxon>
        <taxon>Papilionoideae</taxon>
        <taxon>50 kb inversion clade</taxon>
        <taxon>NPAAA clade</taxon>
        <taxon>indigoferoid/millettioid clade</taxon>
        <taxon>Phaseoleae</taxon>
        <taxon>Vigna</taxon>
    </lineage>
</organism>
<dbReference type="InterPro" id="IPR000070">
    <property type="entry name" value="Pectinesterase_cat"/>
</dbReference>
<keyword evidence="13" id="KW-1185">Reference proteome</keyword>
<evidence type="ECO:0000259" key="11">
    <source>
        <dbReference type="Pfam" id="PF01095"/>
    </source>
</evidence>
<evidence type="ECO:0000256" key="6">
    <source>
        <dbReference type="ARBA" id="ARBA00022801"/>
    </source>
</evidence>
<accession>A0AAQ3MW43</accession>
<keyword evidence="5" id="KW-0964">Secreted</keyword>
<evidence type="ECO:0000256" key="3">
    <source>
        <dbReference type="ARBA" id="ARBA00008891"/>
    </source>
</evidence>
<dbReference type="SUPFAM" id="SSF51126">
    <property type="entry name" value="Pectin lyase-like"/>
    <property type="match status" value="1"/>
</dbReference>
<keyword evidence="7 10" id="KW-0063">Aspartyl esterase</keyword>
<evidence type="ECO:0000256" key="4">
    <source>
        <dbReference type="ARBA" id="ARBA00013229"/>
    </source>
</evidence>
<keyword evidence="5" id="KW-0134">Cell wall</keyword>
<dbReference type="AlphaFoldDB" id="A0AAQ3MW43"/>
<evidence type="ECO:0000256" key="5">
    <source>
        <dbReference type="ARBA" id="ARBA00022512"/>
    </source>
</evidence>
<evidence type="ECO:0000256" key="10">
    <source>
        <dbReference type="RuleBase" id="RU000589"/>
    </source>
</evidence>
<dbReference type="PANTHER" id="PTHR31321:SF120">
    <property type="entry name" value="PECTINESTERASE 52-RELATED"/>
    <property type="match status" value="1"/>
</dbReference>
<evidence type="ECO:0000256" key="9">
    <source>
        <dbReference type="PROSITE-ProRule" id="PRU10040"/>
    </source>
</evidence>
<evidence type="ECO:0000256" key="2">
    <source>
        <dbReference type="ARBA" id="ARBA00005184"/>
    </source>
</evidence>
<comment type="catalytic activity">
    <reaction evidence="8 10">
        <text>[(1-&gt;4)-alpha-D-galacturonosyl methyl ester](n) + n H2O = [(1-&gt;4)-alpha-D-galacturonosyl](n) + n methanol + n H(+)</text>
        <dbReference type="Rhea" id="RHEA:22380"/>
        <dbReference type="Rhea" id="RHEA-COMP:14570"/>
        <dbReference type="Rhea" id="RHEA-COMP:14573"/>
        <dbReference type="ChEBI" id="CHEBI:15377"/>
        <dbReference type="ChEBI" id="CHEBI:15378"/>
        <dbReference type="ChEBI" id="CHEBI:17790"/>
        <dbReference type="ChEBI" id="CHEBI:140522"/>
        <dbReference type="ChEBI" id="CHEBI:140523"/>
        <dbReference type="EC" id="3.1.1.11"/>
    </reaction>
</comment>
<dbReference type="GO" id="GO:0042545">
    <property type="term" value="P:cell wall modification"/>
    <property type="evidence" value="ECO:0007669"/>
    <property type="project" value="UniProtKB-UniRule"/>
</dbReference>
<dbReference type="InterPro" id="IPR033131">
    <property type="entry name" value="Pectinesterase_Asp_AS"/>
</dbReference>
<comment type="pathway">
    <text evidence="2 10">Glycan metabolism; pectin degradation; 2-dehydro-3-deoxy-D-gluconate from pectin: step 1/5.</text>
</comment>
<dbReference type="EC" id="3.1.1.11" evidence="4 10"/>
<comment type="subcellular location">
    <subcellularLocation>
        <location evidence="1">Secreted</location>
        <location evidence="1">Cell wall</location>
    </subcellularLocation>
</comment>
<evidence type="ECO:0000256" key="1">
    <source>
        <dbReference type="ARBA" id="ARBA00004191"/>
    </source>
</evidence>
<comment type="similarity">
    <text evidence="3">Belongs to the pectinesterase family.</text>
</comment>
<evidence type="ECO:0000313" key="12">
    <source>
        <dbReference type="EMBL" id="WVY97769.1"/>
    </source>
</evidence>
<dbReference type="PROSITE" id="PS00503">
    <property type="entry name" value="PECTINESTERASE_2"/>
    <property type="match status" value="1"/>
</dbReference>
<dbReference type="Pfam" id="PF01095">
    <property type="entry name" value="Pectinesterase"/>
    <property type="match status" value="1"/>
</dbReference>
<keyword evidence="6 10" id="KW-0378">Hydrolase</keyword>
<sequence length="359" mass="39890">MFKRRRSNWKYLRKITTLVLTFFLSILSIAVIVISSSGICRAVECGGPQISSTIVVGSNSSNFTSIQEAIDSIPSNNSKWVKIQINGGTYNIPVDKPCIFIKGQGANVTTITYDDHSATNTSATFTSFSNNVVLSDITFQNSYGLEMLENLLIHKISYGIRIPSLAARIAGDKNTVWDELGRHYFKNCMIEGAVDFIFGDGQSYYQDCVLNATSLGSITAQARNIGSEPSGFVFEGGSVIGNSNGDSLLGRGYRRCSRVIFYKMNLSSVIRPVGWDAWKSKHLMSLLSSTYANMFYKLSKNLCRSCLFFSEIQCTGPGSDTSRRLPWEKNLTDSDFNNKFSIPVFINQDDWLSQLPIQK</sequence>
<dbReference type="Gene3D" id="2.160.20.10">
    <property type="entry name" value="Single-stranded right-handed beta-helix, Pectin lyase-like"/>
    <property type="match status" value="1"/>
</dbReference>
<feature type="domain" description="Pectinesterase catalytic" evidence="11">
    <location>
        <begin position="54"/>
        <end position="348"/>
    </location>
</feature>
<dbReference type="Proteomes" id="UP001374535">
    <property type="component" value="Chromosome 9"/>
</dbReference>